<evidence type="ECO:0000313" key="4">
    <source>
        <dbReference type="Proteomes" id="UP000694388"/>
    </source>
</evidence>
<dbReference type="GeneTree" id="ENSGT00940000165017"/>
<dbReference type="GO" id="GO:0004741">
    <property type="term" value="F:[pyruvate dehydrogenase (acetyl-transferring)]-phosphatase activity"/>
    <property type="evidence" value="ECO:0007669"/>
    <property type="project" value="TreeGrafter"/>
</dbReference>
<dbReference type="PROSITE" id="PS51746">
    <property type="entry name" value="PPM_2"/>
    <property type="match status" value="1"/>
</dbReference>
<evidence type="ECO:0000259" key="2">
    <source>
        <dbReference type="PROSITE" id="PS51746"/>
    </source>
</evidence>
<feature type="domain" description="PPM-type phosphatase" evidence="2">
    <location>
        <begin position="91"/>
        <end position="373"/>
    </location>
</feature>
<reference evidence="3" key="2">
    <citation type="submission" date="2025-09" db="UniProtKB">
        <authorList>
            <consortium name="Ensembl"/>
        </authorList>
    </citation>
    <scope>IDENTIFICATION</scope>
</reference>
<dbReference type="SMART" id="SM00332">
    <property type="entry name" value="PP2Cc"/>
    <property type="match status" value="1"/>
</dbReference>
<evidence type="ECO:0000313" key="3">
    <source>
        <dbReference type="Ensembl" id="ENSEBUP00000005473.1"/>
    </source>
</evidence>
<dbReference type="InterPro" id="IPR036457">
    <property type="entry name" value="PPM-type-like_dom_sf"/>
</dbReference>
<feature type="compositionally biased region" description="Low complexity" evidence="1">
    <location>
        <begin position="15"/>
        <end position="29"/>
    </location>
</feature>
<dbReference type="Proteomes" id="UP000694388">
    <property type="component" value="Unplaced"/>
</dbReference>
<proteinExistence type="predicted"/>
<dbReference type="GO" id="GO:0005739">
    <property type="term" value="C:mitochondrion"/>
    <property type="evidence" value="ECO:0007669"/>
    <property type="project" value="TreeGrafter"/>
</dbReference>
<sequence>MLSRVRSAVSSLVGGLLPGPGSAETTGNGAASGTGTGDPGQTARFSYGRPDFLNLNTDELECSADHMARPILIPREAGRKMPWNTGYAERPLHSEDLQKKKKNTKCNIVDLEIHHAEQPPVAGFSFFRLSLCPLLHQDQQIERDKTKFHVPGGCTSLFAMYALGKLYIANAGDSRAIIIRGREVVPLTGEFTPETERQRLQYLAHLQPHLLGDEFSALEFPRRVQRKELGKKMLYRDHTMVEGKKARVMATIGVTRGLGDHDLKVYDSNISIKPFLSCVPEVRIYELATQEHIPNDVLIMATDGLWDVLSNDTVCDLVSNFLENCDPNDSNRYTLVAQELVMKARGVLRDKGWRISNEKLGSGDDISVFLFPLHYGNRTS</sequence>
<dbReference type="OMA" id="PYLCEHK"/>
<dbReference type="AlphaFoldDB" id="A0A8C4PYC8"/>
<dbReference type="InterPro" id="IPR001932">
    <property type="entry name" value="PPM-type_phosphatase-like_dom"/>
</dbReference>
<dbReference type="CDD" id="cd00143">
    <property type="entry name" value="PP2Cc"/>
    <property type="match status" value="1"/>
</dbReference>
<dbReference type="Gene3D" id="3.60.40.10">
    <property type="entry name" value="PPM-type phosphatase domain"/>
    <property type="match status" value="1"/>
</dbReference>
<organism evidence="3 4">
    <name type="scientific">Eptatretus burgeri</name>
    <name type="common">Inshore hagfish</name>
    <dbReference type="NCBI Taxonomy" id="7764"/>
    <lineage>
        <taxon>Eukaryota</taxon>
        <taxon>Metazoa</taxon>
        <taxon>Chordata</taxon>
        <taxon>Craniata</taxon>
        <taxon>Vertebrata</taxon>
        <taxon>Cyclostomata</taxon>
        <taxon>Myxini</taxon>
        <taxon>Myxiniformes</taxon>
        <taxon>Myxinidae</taxon>
        <taxon>Eptatretinae</taxon>
        <taxon>Eptatretus</taxon>
    </lineage>
</organism>
<dbReference type="PANTHER" id="PTHR13832:SF354">
    <property type="entry name" value="GM14138P"/>
    <property type="match status" value="1"/>
</dbReference>
<name>A0A8C4PYC8_EPTBU</name>
<dbReference type="Pfam" id="PF00481">
    <property type="entry name" value="PP2C"/>
    <property type="match status" value="2"/>
</dbReference>
<dbReference type="SUPFAM" id="SSF81606">
    <property type="entry name" value="PP2C-like"/>
    <property type="match status" value="1"/>
</dbReference>
<dbReference type="InterPro" id="IPR015655">
    <property type="entry name" value="PP2C"/>
</dbReference>
<dbReference type="Ensembl" id="ENSEBUT00000005911.1">
    <property type="protein sequence ID" value="ENSEBUP00000005473.1"/>
    <property type="gene ID" value="ENSEBUG00000003699.1"/>
</dbReference>
<reference evidence="3" key="1">
    <citation type="submission" date="2025-08" db="UniProtKB">
        <authorList>
            <consortium name="Ensembl"/>
        </authorList>
    </citation>
    <scope>IDENTIFICATION</scope>
</reference>
<accession>A0A8C4PYC8</accession>
<keyword evidence="4" id="KW-1185">Reference proteome</keyword>
<protein>
    <submittedName>
        <fullName evidence="3">Protein phosphatase, Mg2+/Mn2+ dependent, 1H</fullName>
    </submittedName>
</protein>
<dbReference type="PANTHER" id="PTHR13832">
    <property type="entry name" value="PROTEIN PHOSPHATASE 2C"/>
    <property type="match status" value="1"/>
</dbReference>
<feature type="region of interest" description="Disordered" evidence="1">
    <location>
        <begin position="15"/>
        <end position="48"/>
    </location>
</feature>
<evidence type="ECO:0000256" key="1">
    <source>
        <dbReference type="SAM" id="MobiDB-lite"/>
    </source>
</evidence>